<proteinExistence type="predicted"/>
<dbReference type="PANTHER" id="PTHR47987">
    <property type="entry name" value="OS08G0249100 PROTEIN"/>
    <property type="match status" value="1"/>
</dbReference>
<evidence type="ECO:0000256" key="9">
    <source>
        <dbReference type="ARBA" id="ARBA00022840"/>
    </source>
</evidence>
<dbReference type="Gene3D" id="3.30.200.20">
    <property type="entry name" value="Phosphorylase Kinase, domain 1"/>
    <property type="match status" value="1"/>
</dbReference>
<dbReference type="FunFam" id="3.30.200.20:FF:000015">
    <property type="entry name" value="Somatic embryogenesis receptor kinase 1"/>
    <property type="match status" value="1"/>
</dbReference>
<dbReference type="PROSITE" id="PS50011">
    <property type="entry name" value="PROTEIN_KINASE_DOM"/>
    <property type="match status" value="1"/>
</dbReference>
<evidence type="ECO:0000256" key="5">
    <source>
        <dbReference type="ARBA" id="ARBA00022553"/>
    </source>
</evidence>
<evidence type="ECO:0000256" key="3">
    <source>
        <dbReference type="ARBA" id="ARBA00022490"/>
    </source>
</evidence>
<evidence type="ECO:0000256" key="14">
    <source>
        <dbReference type="SAM" id="MobiDB-lite"/>
    </source>
</evidence>
<evidence type="ECO:0000256" key="13">
    <source>
        <dbReference type="PROSITE-ProRule" id="PRU10141"/>
    </source>
</evidence>
<dbReference type="Proteomes" id="UP001210211">
    <property type="component" value="Unassembled WGS sequence"/>
</dbReference>
<dbReference type="InterPro" id="IPR008271">
    <property type="entry name" value="Ser/Thr_kinase_AS"/>
</dbReference>
<evidence type="ECO:0000259" key="15">
    <source>
        <dbReference type="PROSITE" id="PS50011"/>
    </source>
</evidence>
<comment type="catalytic activity">
    <reaction evidence="11">
        <text>L-seryl-[protein] + ATP = O-phospho-L-seryl-[protein] + ADP + H(+)</text>
        <dbReference type="Rhea" id="RHEA:17989"/>
        <dbReference type="Rhea" id="RHEA-COMP:9863"/>
        <dbReference type="Rhea" id="RHEA-COMP:11604"/>
        <dbReference type="ChEBI" id="CHEBI:15378"/>
        <dbReference type="ChEBI" id="CHEBI:29999"/>
        <dbReference type="ChEBI" id="CHEBI:30616"/>
        <dbReference type="ChEBI" id="CHEBI:83421"/>
        <dbReference type="ChEBI" id="CHEBI:456216"/>
        <dbReference type="EC" id="2.7.11.1"/>
    </reaction>
</comment>
<evidence type="ECO:0000256" key="1">
    <source>
        <dbReference type="ARBA" id="ARBA00004496"/>
    </source>
</evidence>
<comment type="subunit">
    <text evidence="12">Interacts with ARAC5 and ARAC10.</text>
</comment>
<dbReference type="EMBL" id="JAMRDG010000002">
    <property type="protein sequence ID" value="KAJ3688455.1"/>
    <property type="molecule type" value="Genomic_DNA"/>
</dbReference>
<dbReference type="SMART" id="SM00220">
    <property type="entry name" value="S_TKc"/>
    <property type="match status" value="1"/>
</dbReference>
<keyword evidence="3" id="KW-0963">Cytoplasm</keyword>
<name>A0AAD6EL61_9POAL</name>
<keyword evidence="4" id="KW-0723">Serine/threonine-protein kinase</keyword>
<dbReference type="PROSITE" id="PS00108">
    <property type="entry name" value="PROTEIN_KINASE_ST"/>
    <property type="match status" value="1"/>
</dbReference>
<dbReference type="InterPro" id="IPR017441">
    <property type="entry name" value="Protein_kinase_ATP_BS"/>
</dbReference>
<comment type="caution">
    <text evidence="16">The sequence shown here is derived from an EMBL/GenBank/DDBJ whole genome shotgun (WGS) entry which is preliminary data.</text>
</comment>
<keyword evidence="5" id="KW-0597">Phosphoprotein</keyword>
<dbReference type="PANTHER" id="PTHR47987:SF13">
    <property type="entry name" value="RECEPTOR-LIKE CYTOSOLIC SERINE_THREONINE-PROTEIN KINASE RBK2"/>
    <property type="match status" value="1"/>
</dbReference>
<feature type="compositionally biased region" description="Polar residues" evidence="14">
    <location>
        <begin position="65"/>
        <end position="95"/>
    </location>
</feature>
<dbReference type="GO" id="GO:0005524">
    <property type="term" value="F:ATP binding"/>
    <property type="evidence" value="ECO:0007669"/>
    <property type="project" value="UniProtKB-UniRule"/>
</dbReference>
<dbReference type="InterPro" id="IPR011009">
    <property type="entry name" value="Kinase-like_dom_sf"/>
</dbReference>
<evidence type="ECO:0000313" key="16">
    <source>
        <dbReference type="EMBL" id="KAJ3688455.1"/>
    </source>
</evidence>
<evidence type="ECO:0000256" key="4">
    <source>
        <dbReference type="ARBA" id="ARBA00022527"/>
    </source>
</evidence>
<dbReference type="GO" id="GO:0005737">
    <property type="term" value="C:cytoplasm"/>
    <property type="evidence" value="ECO:0007669"/>
    <property type="project" value="UniProtKB-SubCell"/>
</dbReference>
<feature type="binding site" evidence="13">
    <location>
        <position position="213"/>
    </location>
    <ligand>
        <name>ATP</name>
        <dbReference type="ChEBI" id="CHEBI:30616"/>
    </ligand>
</feature>
<protein>
    <recommendedName>
        <fullName evidence="2">non-specific serine/threonine protein kinase</fullName>
        <ecNumber evidence="2">2.7.11.1</ecNumber>
    </recommendedName>
</protein>
<evidence type="ECO:0000256" key="8">
    <source>
        <dbReference type="ARBA" id="ARBA00022777"/>
    </source>
</evidence>
<dbReference type="Gene3D" id="1.10.510.10">
    <property type="entry name" value="Transferase(Phosphotransferase) domain 1"/>
    <property type="match status" value="1"/>
</dbReference>
<dbReference type="InterPro" id="IPR000719">
    <property type="entry name" value="Prot_kinase_dom"/>
</dbReference>
<evidence type="ECO:0000256" key="12">
    <source>
        <dbReference type="ARBA" id="ARBA00063228"/>
    </source>
</evidence>
<dbReference type="GO" id="GO:0004674">
    <property type="term" value="F:protein serine/threonine kinase activity"/>
    <property type="evidence" value="ECO:0007669"/>
    <property type="project" value="UniProtKB-KW"/>
</dbReference>
<dbReference type="PROSITE" id="PS00107">
    <property type="entry name" value="PROTEIN_KINASE_ATP"/>
    <property type="match status" value="1"/>
</dbReference>
<organism evidence="16 17">
    <name type="scientific">Rhynchospora tenuis</name>
    <dbReference type="NCBI Taxonomy" id="198213"/>
    <lineage>
        <taxon>Eukaryota</taxon>
        <taxon>Viridiplantae</taxon>
        <taxon>Streptophyta</taxon>
        <taxon>Embryophyta</taxon>
        <taxon>Tracheophyta</taxon>
        <taxon>Spermatophyta</taxon>
        <taxon>Magnoliopsida</taxon>
        <taxon>Liliopsida</taxon>
        <taxon>Poales</taxon>
        <taxon>Cyperaceae</taxon>
        <taxon>Cyperoideae</taxon>
        <taxon>Rhynchosporeae</taxon>
        <taxon>Rhynchospora</taxon>
    </lineage>
</organism>
<evidence type="ECO:0000313" key="17">
    <source>
        <dbReference type="Proteomes" id="UP001210211"/>
    </source>
</evidence>
<keyword evidence="8" id="KW-0418">Kinase</keyword>
<evidence type="ECO:0000256" key="2">
    <source>
        <dbReference type="ARBA" id="ARBA00012513"/>
    </source>
</evidence>
<evidence type="ECO:0000256" key="10">
    <source>
        <dbReference type="ARBA" id="ARBA00047899"/>
    </source>
</evidence>
<evidence type="ECO:0000256" key="7">
    <source>
        <dbReference type="ARBA" id="ARBA00022741"/>
    </source>
</evidence>
<comment type="catalytic activity">
    <reaction evidence="10">
        <text>L-threonyl-[protein] + ATP = O-phospho-L-threonyl-[protein] + ADP + H(+)</text>
        <dbReference type="Rhea" id="RHEA:46608"/>
        <dbReference type="Rhea" id="RHEA-COMP:11060"/>
        <dbReference type="Rhea" id="RHEA-COMP:11605"/>
        <dbReference type="ChEBI" id="CHEBI:15378"/>
        <dbReference type="ChEBI" id="CHEBI:30013"/>
        <dbReference type="ChEBI" id="CHEBI:30616"/>
        <dbReference type="ChEBI" id="CHEBI:61977"/>
        <dbReference type="ChEBI" id="CHEBI:456216"/>
        <dbReference type="EC" id="2.7.11.1"/>
    </reaction>
</comment>
<keyword evidence="17" id="KW-1185">Reference proteome</keyword>
<reference evidence="16 17" key="1">
    <citation type="journal article" date="2022" name="Cell">
        <title>Repeat-based holocentromeres influence genome architecture and karyotype evolution.</title>
        <authorList>
            <person name="Hofstatter P.G."/>
            <person name="Thangavel G."/>
            <person name="Lux T."/>
            <person name="Neumann P."/>
            <person name="Vondrak T."/>
            <person name="Novak P."/>
            <person name="Zhang M."/>
            <person name="Costa L."/>
            <person name="Castellani M."/>
            <person name="Scott A."/>
            <person name="Toegelov H."/>
            <person name="Fuchs J."/>
            <person name="Mata-Sucre Y."/>
            <person name="Dias Y."/>
            <person name="Vanzela A.L.L."/>
            <person name="Huettel B."/>
            <person name="Almeida C.C.S."/>
            <person name="Simkova H."/>
            <person name="Souza G."/>
            <person name="Pedrosa-Harand A."/>
            <person name="Macas J."/>
            <person name="Mayer K.F.X."/>
            <person name="Houben A."/>
            <person name="Marques A."/>
        </authorList>
    </citation>
    <scope>NUCLEOTIDE SEQUENCE [LARGE SCALE GENOMIC DNA]</scope>
    <source>
        <strain evidence="16">RhyTen1mFocal</strain>
    </source>
</reference>
<dbReference type="AlphaFoldDB" id="A0AAD6EL61"/>
<keyword evidence="7 13" id="KW-0547">Nucleotide-binding</keyword>
<evidence type="ECO:0000256" key="11">
    <source>
        <dbReference type="ARBA" id="ARBA00048679"/>
    </source>
</evidence>
<feature type="region of interest" description="Disordered" evidence="14">
    <location>
        <begin position="29"/>
        <end position="100"/>
    </location>
</feature>
<dbReference type="SUPFAM" id="SSF56112">
    <property type="entry name" value="Protein kinase-like (PK-like)"/>
    <property type="match status" value="1"/>
</dbReference>
<accession>A0AAD6EL61</accession>
<dbReference type="InterPro" id="IPR001245">
    <property type="entry name" value="Ser-Thr/Tyr_kinase_cat_dom"/>
</dbReference>
<keyword evidence="6" id="KW-0808">Transferase</keyword>
<feature type="domain" description="Protein kinase" evidence="15">
    <location>
        <begin position="185"/>
        <end position="460"/>
    </location>
</feature>
<dbReference type="Pfam" id="PF07714">
    <property type="entry name" value="PK_Tyr_Ser-Thr"/>
    <property type="match status" value="1"/>
</dbReference>
<dbReference type="EC" id="2.7.11.1" evidence="2"/>
<dbReference type="GO" id="GO:0051020">
    <property type="term" value="F:GTPase binding"/>
    <property type="evidence" value="ECO:0007669"/>
    <property type="project" value="UniProtKB-ARBA"/>
</dbReference>
<sequence length="501" mass="56474">MEDKLREARLFTRHRRQFSEHLSEIARKSSALFEDLTTTKPGRYSHASGPHKPPPYPLPSSLVPTISSPDDNSQSTDNETVSTSSTSSCPETNTPCHHGHDLPHESLWKGLMRMWRHKNPKVKRFSSFPPFGVGKLAGKKKLMKEGGVDSKLECSDSQPVQLQENQSCNWRNFSLDELKKATNDFSEDNIIGKGGFATVYMGRLDNDTLVAVKRLNKGAENERINNFLTEVGIVSHMDHPNVAKLLGVCVEEGEHLVLKLSSLGSLSNILHGSKEKLNWEARFKVALGTAKGLEYLQERCPRRIIHRDIKADNILLTEDFEPQICDFGLAKWLPDKLTHHQVSVFEGTFGYIAPEYGMHGIINEKSDIFAFGVILLELLAGRQAVDFSSKQSIILWAKPLLDSNQIIDLIDPSLGGEYDMDQARRVACAAQMCIQHSPALRPSMSQVLRILSGEEAGPMKMTQKKKLTRRTFSEEIFDAEEYNATRYLKDIKRHEELAFEF</sequence>
<comment type="subcellular location">
    <subcellularLocation>
        <location evidence="1">Cytoplasm</location>
    </subcellularLocation>
</comment>
<keyword evidence="9 13" id="KW-0067">ATP-binding</keyword>
<dbReference type="InterPro" id="IPR046958">
    <property type="entry name" value="RBK1/2/STUNTED"/>
</dbReference>
<evidence type="ECO:0000256" key="6">
    <source>
        <dbReference type="ARBA" id="ARBA00022679"/>
    </source>
</evidence>
<gene>
    <name evidence="16" type="ORF">LUZ61_017619</name>
</gene>
<dbReference type="FunFam" id="1.10.510.10:FF:000335">
    <property type="entry name" value="receptor-like cytosolic serine/threonine-protein kinase RBK2"/>
    <property type="match status" value="1"/>
</dbReference>